<comment type="similarity">
    <text evidence="1">Belongs to the enoyl-CoA hydratase/isomerase family.</text>
</comment>
<dbReference type="OrthoDB" id="2018133at2759"/>
<dbReference type="InterPro" id="IPR001753">
    <property type="entry name" value="Enoyl-CoA_hydra/iso"/>
</dbReference>
<dbReference type="AlphaFoldDB" id="A0A0N7L9P1"/>
<dbReference type="InterPro" id="IPR014748">
    <property type="entry name" value="Enoyl-CoA_hydra_C"/>
</dbReference>
<evidence type="ECO:0000256" key="1">
    <source>
        <dbReference type="ARBA" id="ARBA00005254"/>
    </source>
</evidence>
<dbReference type="Proteomes" id="UP000054845">
    <property type="component" value="Unassembled WGS sequence"/>
</dbReference>
<proteinExistence type="inferred from homology"/>
<dbReference type="PANTHER" id="PTHR11941:SF54">
    <property type="entry name" value="ENOYL-COA HYDRATASE, MITOCHONDRIAL"/>
    <property type="match status" value="1"/>
</dbReference>
<dbReference type="GO" id="GO:0016836">
    <property type="term" value="F:hydro-lyase activity"/>
    <property type="evidence" value="ECO:0007669"/>
    <property type="project" value="UniProtKB-ARBA"/>
</dbReference>
<keyword evidence="2" id="KW-0456">Lyase</keyword>
<name>A0A0N7L9P1_9BASI</name>
<organism evidence="3 4">
    <name type="scientific">Ceraceosorus bombacis</name>
    <dbReference type="NCBI Taxonomy" id="401625"/>
    <lineage>
        <taxon>Eukaryota</taxon>
        <taxon>Fungi</taxon>
        <taxon>Dikarya</taxon>
        <taxon>Basidiomycota</taxon>
        <taxon>Ustilaginomycotina</taxon>
        <taxon>Exobasidiomycetes</taxon>
        <taxon>Ceraceosorales</taxon>
        <taxon>Ceraceosoraceae</taxon>
        <taxon>Ceraceosorus</taxon>
    </lineage>
</organism>
<dbReference type="Pfam" id="PF00378">
    <property type="entry name" value="ECH_1"/>
    <property type="match status" value="1"/>
</dbReference>
<dbReference type="SUPFAM" id="SSF52096">
    <property type="entry name" value="ClpP/crotonase"/>
    <property type="match status" value="1"/>
</dbReference>
<dbReference type="FunFam" id="1.10.12.10:FF:000001">
    <property type="entry name" value="Probable enoyl-CoA hydratase, mitochondrial"/>
    <property type="match status" value="1"/>
</dbReference>
<dbReference type="InterPro" id="IPR029045">
    <property type="entry name" value="ClpP/crotonase-like_dom_sf"/>
</dbReference>
<reference evidence="4" key="1">
    <citation type="submission" date="2014-09" db="EMBL/GenBank/DDBJ databases">
        <authorList>
            <person name="Sharma Rahul"/>
            <person name="Thines Marco"/>
        </authorList>
    </citation>
    <scope>NUCLEOTIDE SEQUENCE [LARGE SCALE GENOMIC DNA]</scope>
</reference>
<dbReference type="STRING" id="401625.A0A0N7L9P1"/>
<keyword evidence="4" id="KW-1185">Reference proteome</keyword>
<dbReference type="Gene3D" id="1.10.12.10">
    <property type="entry name" value="Lyase 2-enoyl-coa Hydratase, Chain A, domain 2"/>
    <property type="match status" value="1"/>
</dbReference>
<sequence length="153" mass="16301">MLGGGCELAMMCDIILAAPTANFGQPEINLGVIPGAGGSQRLTKALGKSLSMELVLTGRNLSADEAEKHGLVSRVVREGDVVEEAVKVGAQIGKKGQVAVQAAKEAVNASFELSLHEGLRFERRIFQALFATKDQKEGMNAFAEKRKAQFSNE</sequence>
<protein>
    <submittedName>
        <fullName evidence="3">Enoyl-hydratase</fullName>
    </submittedName>
</protein>
<evidence type="ECO:0000256" key="2">
    <source>
        <dbReference type="ARBA" id="ARBA00023239"/>
    </source>
</evidence>
<dbReference type="EMBL" id="CCYA01000240">
    <property type="protein sequence ID" value="CEH14330.1"/>
    <property type="molecule type" value="Genomic_DNA"/>
</dbReference>
<dbReference type="CDD" id="cd06558">
    <property type="entry name" value="crotonase-like"/>
    <property type="match status" value="1"/>
</dbReference>
<dbReference type="GO" id="GO:0005739">
    <property type="term" value="C:mitochondrion"/>
    <property type="evidence" value="ECO:0007669"/>
    <property type="project" value="TreeGrafter"/>
</dbReference>
<accession>A0A0N7L9P1</accession>
<dbReference type="PANTHER" id="PTHR11941">
    <property type="entry name" value="ENOYL-COA HYDRATASE-RELATED"/>
    <property type="match status" value="1"/>
</dbReference>
<evidence type="ECO:0000313" key="4">
    <source>
        <dbReference type="Proteomes" id="UP000054845"/>
    </source>
</evidence>
<evidence type="ECO:0000313" key="3">
    <source>
        <dbReference type="EMBL" id="CEH14330.1"/>
    </source>
</evidence>
<dbReference type="Gene3D" id="3.90.226.10">
    <property type="entry name" value="2-enoyl-CoA Hydratase, Chain A, domain 1"/>
    <property type="match status" value="1"/>
</dbReference>
<dbReference type="GO" id="GO:0006635">
    <property type="term" value="P:fatty acid beta-oxidation"/>
    <property type="evidence" value="ECO:0007669"/>
    <property type="project" value="TreeGrafter"/>
</dbReference>